<feature type="signal peptide" evidence="7">
    <location>
        <begin position="1"/>
        <end position="18"/>
    </location>
</feature>
<sequence>MIPLFIGIIGVLIVPAQAEIRGLAPDVATFYKVGKEFACLDGSLKIPFTQVNDDYCDCPDGSDEPGTSACPNGRFYCQNGGHKPLHIFASPIPFFSDCCDGSDEWGSNVKCSNICNELGRAAREEAERRAEIARKGWAVRSEMARQGQDLKTESEAKVEPLRAEREQLVPSRDELEKKKKEAEDLERSAKDEFRKKWEDEKNVKKRARSDQVFDQLDLNQDGKLTRDDIAKNALFDTNGDGIVDEEEIKVYLTTEEVDKEQFFTQTYDLVKIQMRNQADHQKEEKQAPEELAHEDDLDDLEPEEEKHDEHHDHHDEDDLPMPEYTEEIKALIAAYEKARDDWQEVNTKVSDLDRQINDAESFLQQDFGPDQAWASLKGKCFDLDEGQYTYKMCPFDKTVQKDRHGHSETRLGEFTGWTGKEPRKYSEQMYEKGQQCWNGPQRSTKVIIECGETEQLVEATEPAKCEYQFRFHTPAACNNPDQKDPPHEEL</sequence>
<dbReference type="Gene3D" id="2.70.130.10">
    <property type="entry name" value="Mannose-6-phosphate receptor binding domain"/>
    <property type="match status" value="1"/>
</dbReference>
<dbReference type="AlphaFoldDB" id="A0AA36D6B6"/>
<dbReference type="SUPFAM" id="SSF47473">
    <property type="entry name" value="EF-hand"/>
    <property type="match status" value="1"/>
</dbReference>
<evidence type="ECO:0000256" key="2">
    <source>
        <dbReference type="ARBA" id="ARBA00022729"/>
    </source>
</evidence>
<keyword evidence="5" id="KW-1015">Disulfide bond</keyword>
<keyword evidence="4" id="KW-0106">Calcium</keyword>
<keyword evidence="2 7" id="KW-0732">Signal</keyword>
<reference evidence="10" key="1">
    <citation type="submission" date="2023-06" db="EMBL/GenBank/DDBJ databases">
        <authorList>
            <person name="Delattre M."/>
        </authorList>
    </citation>
    <scope>NUCLEOTIDE SEQUENCE</scope>
    <source>
        <strain evidence="10">AF72</strain>
    </source>
</reference>
<feature type="region of interest" description="Disordered" evidence="6">
    <location>
        <begin position="278"/>
        <end position="320"/>
    </location>
</feature>
<accession>A0AA36D6B6</accession>
<evidence type="ECO:0000256" key="6">
    <source>
        <dbReference type="SAM" id="MobiDB-lite"/>
    </source>
</evidence>
<dbReference type="Proteomes" id="UP001177023">
    <property type="component" value="Unassembled WGS sequence"/>
</dbReference>
<evidence type="ECO:0000259" key="9">
    <source>
        <dbReference type="PROSITE" id="PS51914"/>
    </source>
</evidence>
<evidence type="ECO:0000256" key="1">
    <source>
        <dbReference type="ARBA" id="ARBA00022387"/>
    </source>
</evidence>
<keyword evidence="11" id="KW-1185">Reference proteome</keyword>
<feature type="compositionally biased region" description="Acidic residues" evidence="6">
    <location>
        <begin position="292"/>
        <end position="303"/>
    </location>
</feature>
<proteinExistence type="predicted"/>
<comment type="caution">
    <text evidence="10">The sequence shown here is derived from an EMBL/GenBank/DDBJ whole genome shotgun (WGS) entry which is preliminary data.</text>
</comment>
<feature type="non-terminal residue" evidence="10">
    <location>
        <position position="1"/>
    </location>
</feature>
<feature type="domain" description="EF-hand" evidence="8">
    <location>
        <begin position="233"/>
        <end position="258"/>
    </location>
</feature>
<gene>
    <name evidence="10" type="ORF">MSPICULIGERA_LOCUS19840</name>
</gene>
<dbReference type="InterPro" id="IPR018247">
    <property type="entry name" value="EF_Hand_1_Ca_BS"/>
</dbReference>
<feature type="compositionally biased region" description="Basic and acidic residues" evidence="6">
    <location>
        <begin position="304"/>
        <end position="316"/>
    </location>
</feature>
<dbReference type="PROSITE" id="PS00018">
    <property type="entry name" value="EF_HAND_1"/>
    <property type="match status" value="1"/>
</dbReference>
<dbReference type="Pfam" id="PF13015">
    <property type="entry name" value="PRKCSH_1"/>
    <property type="match status" value="1"/>
</dbReference>
<dbReference type="EMBL" id="CATQJA010002663">
    <property type="protein sequence ID" value="CAJ0581685.1"/>
    <property type="molecule type" value="Genomic_DNA"/>
</dbReference>
<protein>
    <recommendedName>
        <fullName evidence="1">Glucosidase 2 subunit beta</fullName>
    </recommendedName>
</protein>
<evidence type="ECO:0000256" key="7">
    <source>
        <dbReference type="SAM" id="SignalP"/>
    </source>
</evidence>
<dbReference type="Pfam" id="PF12999">
    <property type="entry name" value="PRKCSH-like"/>
    <property type="match status" value="1"/>
</dbReference>
<dbReference type="Gene3D" id="1.10.238.10">
    <property type="entry name" value="EF-hand"/>
    <property type="match status" value="1"/>
</dbReference>
<dbReference type="InterPro" id="IPR044865">
    <property type="entry name" value="MRH_dom"/>
</dbReference>
<dbReference type="InterPro" id="IPR036607">
    <property type="entry name" value="PRKCSH"/>
</dbReference>
<dbReference type="Gene3D" id="4.10.400.10">
    <property type="entry name" value="Low-density Lipoprotein Receptor"/>
    <property type="match status" value="1"/>
</dbReference>
<dbReference type="InterPro" id="IPR028146">
    <property type="entry name" value="PRKCSH_N"/>
</dbReference>
<feature type="region of interest" description="Disordered" evidence="6">
    <location>
        <begin position="141"/>
        <end position="190"/>
    </location>
</feature>
<dbReference type="PANTHER" id="PTHR12630:SF1">
    <property type="entry name" value="GLUCOSIDASE 2 SUBUNIT BETA"/>
    <property type="match status" value="1"/>
</dbReference>
<evidence type="ECO:0000256" key="4">
    <source>
        <dbReference type="ARBA" id="ARBA00022837"/>
    </source>
</evidence>
<feature type="chain" id="PRO_5041227072" description="Glucosidase 2 subunit beta" evidence="7">
    <location>
        <begin position="19"/>
        <end position="490"/>
    </location>
</feature>
<feature type="domain" description="MRH" evidence="9">
    <location>
        <begin position="378"/>
        <end position="479"/>
    </location>
</feature>
<evidence type="ECO:0000256" key="3">
    <source>
        <dbReference type="ARBA" id="ARBA00022824"/>
    </source>
</evidence>
<dbReference type="InterPro" id="IPR039794">
    <property type="entry name" value="Gtb1-like"/>
</dbReference>
<dbReference type="PROSITE" id="PS51914">
    <property type="entry name" value="MRH"/>
    <property type="match status" value="1"/>
</dbReference>
<dbReference type="Pfam" id="PF13202">
    <property type="entry name" value="EF-hand_5"/>
    <property type="match status" value="2"/>
</dbReference>
<dbReference type="GO" id="GO:0005509">
    <property type="term" value="F:calcium ion binding"/>
    <property type="evidence" value="ECO:0007669"/>
    <property type="project" value="InterPro"/>
</dbReference>
<dbReference type="GO" id="GO:0017177">
    <property type="term" value="C:glucosidase II complex"/>
    <property type="evidence" value="ECO:0007669"/>
    <property type="project" value="TreeGrafter"/>
</dbReference>
<dbReference type="SUPFAM" id="SSF57424">
    <property type="entry name" value="LDL receptor-like module"/>
    <property type="match status" value="1"/>
</dbReference>
<dbReference type="PANTHER" id="PTHR12630">
    <property type="entry name" value="N-LINKED OLIGOSACCHARIDE PROCESSING"/>
    <property type="match status" value="1"/>
</dbReference>
<dbReference type="InterPro" id="IPR036055">
    <property type="entry name" value="LDL_receptor-like_sf"/>
</dbReference>
<dbReference type="InterPro" id="IPR009011">
    <property type="entry name" value="Man6P_isomerase_rcpt-bd_dom_sf"/>
</dbReference>
<dbReference type="InterPro" id="IPR011992">
    <property type="entry name" value="EF-hand-dom_pair"/>
</dbReference>
<evidence type="ECO:0000256" key="5">
    <source>
        <dbReference type="ARBA" id="ARBA00023157"/>
    </source>
</evidence>
<keyword evidence="3" id="KW-0256">Endoplasmic reticulum</keyword>
<feature type="compositionally biased region" description="Basic and acidic residues" evidence="6">
    <location>
        <begin position="148"/>
        <end position="190"/>
    </location>
</feature>
<evidence type="ECO:0000313" key="10">
    <source>
        <dbReference type="EMBL" id="CAJ0581685.1"/>
    </source>
</evidence>
<name>A0AA36D6B6_9BILA</name>
<evidence type="ECO:0000313" key="11">
    <source>
        <dbReference type="Proteomes" id="UP001177023"/>
    </source>
</evidence>
<organism evidence="10 11">
    <name type="scientific">Mesorhabditis spiculigera</name>
    <dbReference type="NCBI Taxonomy" id="96644"/>
    <lineage>
        <taxon>Eukaryota</taxon>
        <taxon>Metazoa</taxon>
        <taxon>Ecdysozoa</taxon>
        <taxon>Nematoda</taxon>
        <taxon>Chromadorea</taxon>
        <taxon>Rhabditida</taxon>
        <taxon>Rhabditina</taxon>
        <taxon>Rhabditomorpha</taxon>
        <taxon>Rhabditoidea</taxon>
        <taxon>Rhabditidae</taxon>
        <taxon>Mesorhabditinae</taxon>
        <taxon>Mesorhabditis</taxon>
    </lineage>
</organism>
<dbReference type="InterPro" id="IPR002048">
    <property type="entry name" value="EF_hand_dom"/>
</dbReference>
<evidence type="ECO:0000259" key="8">
    <source>
        <dbReference type="PROSITE" id="PS50222"/>
    </source>
</evidence>
<feature type="compositionally biased region" description="Basic and acidic residues" evidence="6">
    <location>
        <begin position="278"/>
        <end position="291"/>
    </location>
</feature>
<dbReference type="SUPFAM" id="SSF50911">
    <property type="entry name" value="Mannose 6-phosphate receptor domain"/>
    <property type="match status" value="1"/>
</dbReference>
<dbReference type="PROSITE" id="PS50222">
    <property type="entry name" value="EF_HAND_2"/>
    <property type="match status" value="1"/>
</dbReference>
<dbReference type="GO" id="GO:0006491">
    <property type="term" value="P:N-glycan processing"/>
    <property type="evidence" value="ECO:0007669"/>
    <property type="project" value="TreeGrafter"/>
</dbReference>